<keyword evidence="1" id="KW-0812">Transmembrane</keyword>
<evidence type="ECO:0000313" key="3">
    <source>
        <dbReference type="Proteomes" id="UP001305652"/>
    </source>
</evidence>
<dbReference type="KEGG" id="mrc:R6Y96_08165"/>
<dbReference type="Proteomes" id="UP001305652">
    <property type="component" value="Chromosome"/>
</dbReference>
<feature type="transmembrane region" description="Helical" evidence="1">
    <location>
        <begin position="399"/>
        <end position="422"/>
    </location>
</feature>
<evidence type="ECO:0000313" key="2">
    <source>
        <dbReference type="EMBL" id="WOX57271.1"/>
    </source>
</evidence>
<protein>
    <submittedName>
        <fullName evidence="2">Archaellar assembly protein FlaJ</fullName>
    </submittedName>
</protein>
<feature type="transmembrane region" description="Helical" evidence="1">
    <location>
        <begin position="468"/>
        <end position="487"/>
    </location>
</feature>
<keyword evidence="1" id="KW-1133">Transmembrane helix</keyword>
<dbReference type="InterPro" id="IPR056569">
    <property type="entry name" value="ArlJ-like"/>
</dbReference>
<dbReference type="AlphaFoldDB" id="A0AAX4FVU8"/>
<name>A0AAX4FVU8_9EURY</name>
<dbReference type="RefSeq" id="WP_318620802.1">
    <property type="nucleotide sequence ID" value="NZ_CP137642.1"/>
</dbReference>
<proteinExistence type="predicted"/>
<gene>
    <name evidence="2" type="primary">flaJ</name>
    <name evidence="2" type="ORF">R6Y96_08165</name>
</gene>
<feature type="transmembrane region" description="Helical" evidence="1">
    <location>
        <begin position="499"/>
        <end position="527"/>
    </location>
</feature>
<accession>A0AAX4FVU8</accession>
<dbReference type="NCBIfam" id="NF004703">
    <property type="entry name" value="PRK06041.1-1"/>
    <property type="match status" value="1"/>
</dbReference>
<dbReference type="GeneID" id="85733124"/>
<dbReference type="PANTHER" id="PTHR35402:SF2">
    <property type="entry name" value="FLAGELLA ACCESSORY PROTEIN J"/>
    <property type="match status" value="1"/>
</dbReference>
<keyword evidence="3" id="KW-1185">Reference proteome</keyword>
<sequence length="534" mass="58563">MFESVTERLRTANQGRIPFEDQIEALTELRSSILENKKMEQDLLFMYTYMAAITTSAVTRPEIFQYTSERSEYIPSRYIAKVQRQVAGWGQSYAGGLRAIAERCRNATLKSMLNRYSNAIDSGVPDADFIATELSTIRSIYRNTYEQGIELLKKWGDAYIAMLLSAALVATIMMISAGIYAPEGIEATLNISYMIIVAISVFGLTIMYRAVPDDPRTHGLKDVCSKEQGLIRRLERLIVPVVAAVTLILAVVGANAGVIFLLAGLLLMPLGVIGYIDDANVVRRDEDFATFITGLGSIMGGKAITVGDALREVDKKSLVYLESFINSVSSKINLGLDEARSWKKFIGETGSYLIYKYMNIFRDAVALGGSPDKIGKIVGSSMLEQVLLRRKRDMMVKGFVVLLVPMHAAMIAIFVFLFEILLSMSNAVTDVMNYFTEASSALSGGTPSGAGISMGMSMNLFVNFPEDVMRTYVITILLLLTAADILAGKIVMGGDRYLYYFFTSVLCVATGIIYIIAPIVVGIFFSIPALVGVG</sequence>
<keyword evidence="1" id="KW-0472">Membrane</keyword>
<dbReference type="EMBL" id="CP137642">
    <property type="protein sequence ID" value="WOX57271.1"/>
    <property type="molecule type" value="Genomic_DNA"/>
</dbReference>
<feature type="transmembrane region" description="Helical" evidence="1">
    <location>
        <begin position="158"/>
        <end position="179"/>
    </location>
</feature>
<dbReference type="PANTHER" id="PTHR35402">
    <property type="entry name" value="INTEGRAL MEMBRANE PROTEIN-RELATED"/>
    <property type="match status" value="1"/>
</dbReference>
<evidence type="ECO:0000256" key="1">
    <source>
        <dbReference type="SAM" id="Phobius"/>
    </source>
</evidence>
<feature type="transmembrane region" description="Helical" evidence="1">
    <location>
        <begin position="191"/>
        <end position="211"/>
    </location>
</feature>
<reference evidence="2 3" key="1">
    <citation type="submission" date="2023-10" db="EMBL/GenBank/DDBJ databases">
        <title>The complete genome sequence of Methanoculleus receptaculi DSM 18860.</title>
        <authorList>
            <person name="Lai S.-J."/>
            <person name="You Y.-T."/>
            <person name="Chen S.-C."/>
        </authorList>
    </citation>
    <scope>NUCLEOTIDE SEQUENCE [LARGE SCALE GENOMIC DNA]</scope>
    <source>
        <strain evidence="2 3">DSM 18860</strain>
    </source>
</reference>
<feature type="transmembrane region" description="Helical" evidence="1">
    <location>
        <begin position="258"/>
        <end position="276"/>
    </location>
</feature>
<organism evidence="2 3">
    <name type="scientific">Methanoculleus receptaculi</name>
    <dbReference type="NCBI Taxonomy" id="394967"/>
    <lineage>
        <taxon>Archaea</taxon>
        <taxon>Methanobacteriati</taxon>
        <taxon>Methanobacteriota</taxon>
        <taxon>Stenosarchaea group</taxon>
        <taxon>Methanomicrobia</taxon>
        <taxon>Methanomicrobiales</taxon>
        <taxon>Methanomicrobiaceae</taxon>
        <taxon>Methanoculleus</taxon>
    </lineage>
</organism>